<accession>A0A5J6MKL9</accession>
<evidence type="ECO:0000313" key="1">
    <source>
        <dbReference type="EMBL" id="QEX16830.1"/>
    </source>
</evidence>
<dbReference type="EMBL" id="CP042906">
    <property type="protein sequence ID" value="QEX16830.1"/>
    <property type="molecule type" value="Genomic_DNA"/>
</dbReference>
<dbReference type="RefSeq" id="WP_151177136.1">
    <property type="nucleotide sequence ID" value="NZ_CP042906.1"/>
</dbReference>
<evidence type="ECO:0000313" key="2">
    <source>
        <dbReference type="Proteomes" id="UP000326202"/>
    </source>
</evidence>
<dbReference type="Proteomes" id="UP000326202">
    <property type="component" value="Chromosome"/>
</dbReference>
<dbReference type="AlphaFoldDB" id="A0A5J6MKL9"/>
<organism evidence="1 2">
    <name type="scientific">Hypericibacter terrae</name>
    <dbReference type="NCBI Taxonomy" id="2602015"/>
    <lineage>
        <taxon>Bacteria</taxon>
        <taxon>Pseudomonadati</taxon>
        <taxon>Pseudomonadota</taxon>
        <taxon>Alphaproteobacteria</taxon>
        <taxon>Rhodospirillales</taxon>
        <taxon>Dongiaceae</taxon>
        <taxon>Hypericibacter</taxon>
    </lineage>
</organism>
<name>A0A5J6MKL9_9PROT</name>
<keyword evidence="2" id="KW-1185">Reference proteome</keyword>
<dbReference type="KEGG" id="htq:FRZ44_21250"/>
<sequence length="367" mass="41807">MATRGQYLHEARFDEFVRLTDERLAPLLRQFGFRAAEPPEGFNRYCKRRYVNGARSVEVYHEILENYTSISLHGSDHRSSDLAFICQWMGRGNARNVAEFRRPFSEHLENYIRLINDHLSDVLSGATPYRFSDADFDALLAKSRATEQDFREELKKRLVDLDFSFQEASDREVRFSRPRLGGSVRLSVSTSAGFYSVSANVYVSVRFNRLEELYREVYAAANGGQCPFGLDTSSIYTSLYALEGDEFKHLDIGENLSAADAARQVAADIARLGESFFQRMSDLEQFFEFSEGEAKTLPGYRPGIFEVERLLCTACLIGRFSDIPEILARESIRLEAIDEYGGGFVHSLRSIADALRQRFPQLSLAKH</sequence>
<reference evidence="1 2" key="1">
    <citation type="submission" date="2019-08" db="EMBL/GenBank/DDBJ databases">
        <title>Hyperibacter terrae gen. nov., sp. nov. and Hyperibacter viscosus sp. nov., two new members in the family Rhodospirillaceae isolated from the rhizosphere of Hypericum perforatum.</title>
        <authorList>
            <person name="Noviana Z."/>
        </authorList>
    </citation>
    <scope>NUCLEOTIDE SEQUENCE [LARGE SCALE GENOMIC DNA]</scope>
    <source>
        <strain evidence="1 2">R5913</strain>
    </source>
</reference>
<protein>
    <submittedName>
        <fullName evidence="1">Uncharacterized protein</fullName>
    </submittedName>
</protein>
<gene>
    <name evidence="1" type="ORF">FRZ44_21250</name>
</gene>
<proteinExistence type="predicted"/>